<comment type="caution">
    <text evidence="2">The sequence shown here is derived from an EMBL/GenBank/DDBJ whole genome shotgun (WGS) entry which is preliminary data.</text>
</comment>
<feature type="region of interest" description="Disordered" evidence="1">
    <location>
        <begin position="1"/>
        <end position="49"/>
    </location>
</feature>
<dbReference type="EMBL" id="JXLP01000015">
    <property type="protein sequence ID" value="KIL77338.1"/>
    <property type="molecule type" value="Genomic_DNA"/>
</dbReference>
<keyword evidence="3" id="KW-1185">Reference proteome</keyword>
<dbReference type="GO" id="GO:0016853">
    <property type="term" value="F:isomerase activity"/>
    <property type="evidence" value="ECO:0007669"/>
    <property type="project" value="UniProtKB-KW"/>
</dbReference>
<reference evidence="2 3" key="1">
    <citation type="submission" date="2015-01" db="EMBL/GenBank/DDBJ databases">
        <title>Genome Assembly of Bacillus badius MTCC 1458.</title>
        <authorList>
            <person name="Verma A."/>
            <person name="Khatri I."/>
            <person name="Mual P."/>
            <person name="Subramanian S."/>
            <person name="Krishnamurthi S."/>
        </authorList>
    </citation>
    <scope>NUCLEOTIDE SEQUENCE [LARGE SCALE GENOMIC DNA]</scope>
    <source>
        <strain evidence="2 3">MTCC 1458</strain>
    </source>
</reference>
<keyword evidence="2" id="KW-0413">Isomerase</keyword>
<proteinExistence type="predicted"/>
<feature type="region of interest" description="Disordered" evidence="1">
    <location>
        <begin position="83"/>
        <end position="138"/>
    </location>
</feature>
<evidence type="ECO:0000313" key="3">
    <source>
        <dbReference type="Proteomes" id="UP000031982"/>
    </source>
</evidence>
<protein>
    <submittedName>
        <fullName evidence="2">Ribose 5-phosphate isomerase B</fullName>
    </submittedName>
</protein>
<evidence type="ECO:0000313" key="2">
    <source>
        <dbReference type="EMBL" id="KIL77338.1"/>
    </source>
</evidence>
<sequence>MEGANTPAGSAGQVRPRTRFGAEEAHRPPRGKRSSLEWKTTAPSAHQIKRTADFSFSSLIIEVMIPSLIRTIMRLPTFFNPVDWNGRREYSGGISGTDETPQTLSRRGGSPPAPRKAKQPGMESNRPHLQTKEKDCGPQLQFSLSLSTV</sequence>
<evidence type="ECO:0000256" key="1">
    <source>
        <dbReference type="SAM" id="MobiDB-lite"/>
    </source>
</evidence>
<organism evidence="2 3">
    <name type="scientific">Bacillus badius</name>
    <dbReference type="NCBI Taxonomy" id="1455"/>
    <lineage>
        <taxon>Bacteria</taxon>
        <taxon>Bacillati</taxon>
        <taxon>Bacillota</taxon>
        <taxon>Bacilli</taxon>
        <taxon>Bacillales</taxon>
        <taxon>Bacillaceae</taxon>
        <taxon>Pseudobacillus</taxon>
    </lineage>
</organism>
<accession>A0ABR5ARH7</accession>
<gene>
    <name evidence="2" type="ORF">SD77_1581</name>
</gene>
<dbReference type="Proteomes" id="UP000031982">
    <property type="component" value="Unassembled WGS sequence"/>
</dbReference>
<name>A0ABR5ARH7_BACBA</name>